<reference evidence="2 3" key="1">
    <citation type="submission" date="2018-05" db="EMBL/GenBank/DDBJ databases">
        <title>Kangiella spongicola genome sequence.</title>
        <authorList>
            <person name="Maclea K.S."/>
            <person name="Goen A.E."/>
            <person name="Kelley C."/>
            <person name="Underriner A."/>
            <person name="Silverwood T."/>
            <person name="Trachtenberg A.M."/>
        </authorList>
    </citation>
    <scope>NUCLEOTIDE SEQUENCE [LARGE SCALE GENOMIC DNA]</scope>
    <source>
        <strain evidence="2 3">ATCC BAA-2076</strain>
    </source>
</reference>
<gene>
    <name evidence="2" type="ORF">DL796_03380</name>
</gene>
<sequence>MIAVLLGLLANLSLAADKDNLNNKGPKELAWELAPAKTFDALEAIAQRRSPLDALSLDAKKRFVESVIFTENGVGGFDYRDLELELTATEIYKILSLIGQQHVTPSLKKARIESESDKIIMFGKGPNTPGDGDFLLDYYCFQRGSCESSKNKACTSNC</sequence>
<feature type="signal peptide" evidence="1">
    <location>
        <begin position="1"/>
        <end position="15"/>
    </location>
</feature>
<feature type="chain" id="PRO_5016334042" evidence="1">
    <location>
        <begin position="16"/>
        <end position="158"/>
    </location>
</feature>
<dbReference type="AlphaFoldDB" id="A0A318D5N1"/>
<protein>
    <submittedName>
        <fullName evidence="2">Uncharacterized protein</fullName>
    </submittedName>
</protein>
<evidence type="ECO:0000256" key="1">
    <source>
        <dbReference type="SAM" id="SignalP"/>
    </source>
</evidence>
<name>A0A318D5N1_9GAMM</name>
<organism evidence="2 3">
    <name type="scientific">Kangiella spongicola</name>
    <dbReference type="NCBI Taxonomy" id="796379"/>
    <lineage>
        <taxon>Bacteria</taxon>
        <taxon>Pseudomonadati</taxon>
        <taxon>Pseudomonadota</taxon>
        <taxon>Gammaproteobacteria</taxon>
        <taxon>Kangiellales</taxon>
        <taxon>Kangiellaceae</taxon>
        <taxon>Kangiella</taxon>
    </lineage>
</organism>
<accession>A0A318D5N1</accession>
<evidence type="ECO:0000313" key="3">
    <source>
        <dbReference type="Proteomes" id="UP000247689"/>
    </source>
</evidence>
<evidence type="ECO:0000313" key="2">
    <source>
        <dbReference type="EMBL" id="PXF64191.1"/>
    </source>
</evidence>
<dbReference type="Proteomes" id="UP000247689">
    <property type="component" value="Unassembled WGS sequence"/>
</dbReference>
<dbReference type="EMBL" id="QICH01000001">
    <property type="protein sequence ID" value="PXF64191.1"/>
    <property type="molecule type" value="Genomic_DNA"/>
</dbReference>
<proteinExistence type="predicted"/>
<comment type="caution">
    <text evidence="2">The sequence shown here is derived from an EMBL/GenBank/DDBJ whole genome shotgun (WGS) entry which is preliminary data.</text>
</comment>
<keyword evidence="1" id="KW-0732">Signal</keyword>
<keyword evidence="3" id="KW-1185">Reference proteome</keyword>